<feature type="domain" description="VOC" evidence="2">
    <location>
        <begin position="212"/>
        <end position="326"/>
    </location>
</feature>
<feature type="signal peptide" evidence="1">
    <location>
        <begin position="1"/>
        <end position="31"/>
    </location>
</feature>
<proteinExistence type="predicted"/>
<keyword evidence="3" id="KW-0223">Dioxygenase</keyword>
<keyword evidence="1" id="KW-0732">Signal</keyword>
<dbReference type="InterPro" id="IPR006311">
    <property type="entry name" value="TAT_signal"/>
</dbReference>
<dbReference type="OrthoDB" id="9792626at2"/>
<dbReference type="InterPro" id="IPR029068">
    <property type="entry name" value="Glyas_Bleomycin-R_OHBP_Dase"/>
</dbReference>
<feature type="chain" id="PRO_5022014545" evidence="1">
    <location>
        <begin position="32"/>
        <end position="326"/>
    </location>
</feature>
<comment type="caution">
    <text evidence="3">The sequence shown here is derived from an EMBL/GenBank/DDBJ whole genome shotgun (WGS) entry which is preliminary data.</text>
</comment>
<name>A0A561R3I5_9HYPH</name>
<dbReference type="AlphaFoldDB" id="A0A561R3I5"/>
<dbReference type="PROSITE" id="PS51819">
    <property type="entry name" value="VOC"/>
    <property type="match status" value="2"/>
</dbReference>
<evidence type="ECO:0000313" key="3">
    <source>
        <dbReference type="EMBL" id="TWF57174.1"/>
    </source>
</evidence>
<dbReference type="PANTHER" id="PTHR43279">
    <property type="entry name" value="CATECHOL-2,3-DIOXYGENASE"/>
    <property type="match status" value="1"/>
</dbReference>
<dbReference type="SUPFAM" id="SSF54593">
    <property type="entry name" value="Glyoxalase/Bleomycin resistance protein/Dihydroxybiphenyl dioxygenase"/>
    <property type="match status" value="2"/>
</dbReference>
<keyword evidence="3" id="KW-0560">Oxidoreductase</keyword>
<dbReference type="RefSeq" id="WP_145635485.1">
    <property type="nucleotide sequence ID" value="NZ_VIWP01000002.1"/>
</dbReference>
<dbReference type="EMBL" id="VIWP01000002">
    <property type="protein sequence ID" value="TWF57174.1"/>
    <property type="molecule type" value="Genomic_DNA"/>
</dbReference>
<keyword evidence="4" id="KW-1185">Reference proteome</keyword>
<dbReference type="GO" id="GO:0051213">
    <property type="term" value="F:dioxygenase activity"/>
    <property type="evidence" value="ECO:0007669"/>
    <property type="project" value="UniProtKB-KW"/>
</dbReference>
<evidence type="ECO:0000256" key="1">
    <source>
        <dbReference type="SAM" id="SignalP"/>
    </source>
</evidence>
<accession>A0A561R3I5</accession>
<evidence type="ECO:0000313" key="4">
    <source>
        <dbReference type="Proteomes" id="UP000320653"/>
    </source>
</evidence>
<dbReference type="Gene3D" id="3.10.180.10">
    <property type="entry name" value="2,3-Dihydroxybiphenyl 1,2-Dioxygenase, domain 1"/>
    <property type="match status" value="2"/>
</dbReference>
<dbReference type="InterPro" id="IPR004360">
    <property type="entry name" value="Glyas_Fos-R_dOase_dom"/>
</dbReference>
<dbReference type="PROSITE" id="PS51318">
    <property type="entry name" value="TAT"/>
    <property type="match status" value="1"/>
</dbReference>
<dbReference type="PANTHER" id="PTHR43279:SF1">
    <property type="entry name" value="CATECHOL-2,3-DIOXYGENASE"/>
    <property type="match status" value="1"/>
</dbReference>
<organism evidence="3 4">
    <name type="scientific">Neorhizobium alkalisoli</name>
    <dbReference type="NCBI Taxonomy" id="528178"/>
    <lineage>
        <taxon>Bacteria</taxon>
        <taxon>Pseudomonadati</taxon>
        <taxon>Pseudomonadota</taxon>
        <taxon>Alphaproteobacteria</taxon>
        <taxon>Hyphomicrobiales</taxon>
        <taxon>Rhizobiaceae</taxon>
        <taxon>Rhizobium/Agrobacterium group</taxon>
        <taxon>Neorhizobium</taxon>
    </lineage>
</organism>
<feature type="domain" description="VOC" evidence="2">
    <location>
        <begin position="49"/>
        <end position="168"/>
    </location>
</feature>
<reference evidence="3 4" key="1">
    <citation type="submission" date="2019-06" db="EMBL/GenBank/DDBJ databases">
        <title>Sorghum-associated microbial communities from plants grown in Nebraska, USA.</title>
        <authorList>
            <person name="Schachtman D."/>
        </authorList>
    </citation>
    <scope>NUCLEOTIDE SEQUENCE [LARGE SCALE GENOMIC DNA]</scope>
    <source>
        <strain evidence="3 4">1225</strain>
    </source>
</reference>
<sequence>MTITRRRALKLAGITSMAAALQGALSAEGMAAVRAAEPALPFAVTTPMHVGQAALRVRDLNAMVGYYSDMLGLEEISRSGDNGGTVVLGAGGAALLHLVHMPDAPFETPTSAGLFHIAYLMPDRQDLARWLVHVARRRFPVTGFADHSVSEAIYLTDPEGNGVEVYWDRPRDLWKWDGDVVTMGTNPLDVDDIVAKTDISKDDYSKAPANLRIGHIHLRVGDVAKATGFYGDLIGLSSTCGKRADAGFFSSGRYHHHVAFNIWNSAGAGPRDAKSTGLEWFSLELSNGADLAQLKEKLKQTPSTAIADGDIGIVDPWGTQVRLVGV</sequence>
<dbReference type="Pfam" id="PF00903">
    <property type="entry name" value="Glyoxalase"/>
    <property type="match status" value="1"/>
</dbReference>
<dbReference type="Proteomes" id="UP000320653">
    <property type="component" value="Unassembled WGS sequence"/>
</dbReference>
<gene>
    <name evidence="3" type="ORF">FHW37_102816</name>
</gene>
<dbReference type="InterPro" id="IPR037523">
    <property type="entry name" value="VOC_core"/>
</dbReference>
<evidence type="ECO:0000259" key="2">
    <source>
        <dbReference type="PROSITE" id="PS51819"/>
    </source>
</evidence>
<protein>
    <submittedName>
        <fullName evidence="3">Catechol 2,3-dioxygenase</fullName>
    </submittedName>
</protein>